<sequence length="449" mass="50298">MDGAGMGHDRRSAGLAGARIAVTIPPESWFGGHDRLLSLRESAVLETEFGCRFHHVDTTPFIVGDVAGQRAEIDALRAFRPQAALGLPNGNYPWCCRTLSGSRRINIFTDILEIPLVLPWDHGLLQFPSMVLWQLPTGPEASSEDAIQRVASRINHPLIHHIAIDSGHVAEMRRLGLLTSPNVTFMPAKTSWPYIRHGRSLAAERRFDEDVAFVGNISLNRARAVFPEGSAAGRLASQVVHARRRNPVAAPWPLLLESLERLSDDERFRERLLFDDSYFWYVAYRIVEDIANAHGRIELLKAVARPVALYGGFADPGTMDELAGRFAHLRFRGSVNYADELPSVYARTRITVDCINSGFINNSSPKPPSCFSSGGFALFEHKPDFAELFGAPGEAVMFRSFDEMNRKIDYFLTHEKERLDLSDHLRELINRDHDYQDVIRRVMEGALAG</sequence>
<organism evidence="2 3">
    <name type="scientific">Roseomonas genomospecies 6</name>
    <dbReference type="NCBI Taxonomy" id="214106"/>
    <lineage>
        <taxon>Bacteria</taxon>
        <taxon>Pseudomonadati</taxon>
        <taxon>Pseudomonadota</taxon>
        <taxon>Alphaproteobacteria</taxon>
        <taxon>Acetobacterales</taxon>
        <taxon>Roseomonadaceae</taxon>
        <taxon>Roseomonas</taxon>
    </lineage>
</organism>
<proteinExistence type="predicted"/>
<dbReference type="EMBL" id="QOKW01000039">
    <property type="protein sequence ID" value="KAA0676208.1"/>
    <property type="molecule type" value="Genomic_DNA"/>
</dbReference>
<dbReference type="Proteomes" id="UP000480854">
    <property type="component" value="Unassembled WGS sequence"/>
</dbReference>
<reference evidence="2 3" key="1">
    <citation type="submission" date="2018-07" db="EMBL/GenBank/DDBJ databases">
        <title>Genome sequence of Azospirillum sp. ATCC 49961.</title>
        <authorList>
            <person name="Sant'Anna F.H."/>
            <person name="Baldani J.I."/>
            <person name="Zilli J.E."/>
            <person name="Reis V.M."/>
            <person name="Hartmann A."/>
            <person name="Cruz L."/>
            <person name="de Souza E.M."/>
            <person name="de Oliveira Pedrosa F."/>
            <person name="Passaglia L.M.P."/>
        </authorList>
    </citation>
    <scope>NUCLEOTIDE SEQUENCE [LARGE SCALE GENOMIC DNA]</scope>
    <source>
        <strain evidence="2 3">ATCC 49961</strain>
    </source>
</reference>
<dbReference type="InterPro" id="IPR055259">
    <property type="entry name" value="YkvP/CgeB_Glyco_trans-like"/>
</dbReference>
<dbReference type="Pfam" id="PF13524">
    <property type="entry name" value="Glyco_trans_1_2"/>
    <property type="match status" value="1"/>
</dbReference>
<evidence type="ECO:0000313" key="3">
    <source>
        <dbReference type="Proteomes" id="UP000480854"/>
    </source>
</evidence>
<feature type="domain" description="Spore protein YkvP/CgeB glycosyl transferase-like" evidence="1">
    <location>
        <begin position="306"/>
        <end position="443"/>
    </location>
</feature>
<name>A0A9W7NFC9_9PROT</name>
<dbReference type="RefSeq" id="WP_149472134.1">
    <property type="nucleotide sequence ID" value="NZ_QOKW01000039.1"/>
</dbReference>
<comment type="caution">
    <text evidence="2">The sequence shown here is derived from an EMBL/GenBank/DDBJ whole genome shotgun (WGS) entry which is preliminary data.</text>
</comment>
<evidence type="ECO:0000259" key="1">
    <source>
        <dbReference type="Pfam" id="PF13524"/>
    </source>
</evidence>
<evidence type="ECO:0000313" key="2">
    <source>
        <dbReference type="EMBL" id="KAA0676208.1"/>
    </source>
</evidence>
<dbReference type="OrthoDB" id="8480348at2"/>
<accession>A0A9W7NFC9</accession>
<protein>
    <recommendedName>
        <fullName evidence="1">Spore protein YkvP/CgeB glycosyl transferase-like domain-containing protein</fullName>
    </recommendedName>
</protein>
<gene>
    <name evidence="2" type="ORF">DS843_28050</name>
</gene>
<keyword evidence="3" id="KW-1185">Reference proteome</keyword>
<dbReference type="AlphaFoldDB" id="A0A9W7NFC9"/>